<dbReference type="SUPFAM" id="SSF143744">
    <property type="entry name" value="GlcG-like"/>
    <property type="match status" value="1"/>
</dbReference>
<dbReference type="Gene3D" id="3.30.450.150">
    <property type="entry name" value="Haem-degrading domain"/>
    <property type="match status" value="1"/>
</dbReference>
<dbReference type="EMBL" id="BMWH01000046">
    <property type="protein sequence ID" value="GHA17052.1"/>
    <property type="molecule type" value="Genomic_DNA"/>
</dbReference>
<evidence type="ECO:0000313" key="1">
    <source>
        <dbReference type="EMBL" id="GHA17052.1"/>
    </source>
</evidence>
<proteinExistence type="predicted"/>
<comment type="caution">
    <text evidence="1">The sequence shown here is derived from an EMBL/GenBank/DDBJ whole genome shotgun (WGS) entry which is preliminary data.</text>
</comment>
<organism evidence="1 2">
    <name type="scientific">Streptomyces echinoruber</name>
    <dbReference type="NCBI Taxonomy" id="68898"/>
    <lineage>
        <taxon>Bacteria</taxon>
        <taxon>Bacillati</taxon>
        <taxon>Actinomycetota</taxon>
        <taxon>Actinomycetes</taxon>
        <taxon>Kitasatosporales</taxon>
        <taxon>Streptomycetaceae</taxon>
        <taxon>Streptomyces</taxon>
    </lineage>
</organism>
<dbReference type="InterPro" id="IPR038084">
    <property type="entry name" value="PduO/GlcC-like_sf"/>
</dbReference>
<dbReference type="Proteomes" id="UP000623010">
    <property type="component" value="Unassembled WGS sequence"/>
</dbReference>
<dbReference type="InterPro" id="IPR005624">
    <property type="entry name" value="PduO/GlcC-like"/>
</dbReference>
<reference evidence="1" key="1">
    <citation type="journal article" date="2014" name="Int. J. Syst. Evol. Microbiol.">
        <title>Complete genome sequence of Corynebacterium casei LMG S-19264T (=DSM 44701T), isolated from a smear-ripened cheese.</title>
        <authorList>
            <consortium name="US DOE Joint Genome Institute (JGI-PGF)"/>
            <person name="Walter F."/>
            <person name="Albersmeier A."/>
            <person name="Kalinowski J."/>
            <person name="Ruckert C."/>
        </authorList>
    </citation>
    <scope>NUCLEOTIDE SEQUENCE</scope>
    <source>
        <strain evidence="1">JCM 5016</strain>
    </source>
</reference>
<gene>
    <name evidence="1" type="ORF">GCM10010389_64290</name>
</gene>
<evidence type="ECO:0008006" key="3">
    <source>
        <dbReference type="Google" id="ProtNLM"/>
    </source>
</evidence>
<evidence type="ECO:0000313" key="2">
    <source>
        <dbReference type="Proteomes" id="UP000623010"/>
    </source>
</evidence>
<keyword evidence="2" id="KW-1185">Reference proteome</keyword>
<name>A0A918VRS4_9ACTN</name>
<sequence length="177" mass="18271">MRRPAAGPAPPALSNTHNFHANFQANLHANIHARRNPLVSTTAVAPLTTQDAEILVTAARRAAEAAGTAVSVTVLDAGGHLLAFRRDDRAVLISGETSTRKAYTALQLDAPTADLVDAVQPGGLFHTLPTALDRPLLFIAGGVPLRRAGRLIGAIGVGGGTPQQDHDFATAAVAELG</sequence>
<dbReference type="AlphaFoldDB" id="A0A918VRS4"/>
<dbReference type="Pfam" id="PF03928">
    <property type="entry name" value="HbpS-like"/>
    <property type="match status" value="1"/>
</dbReference>
<protein>
    <recommendedName>
        <fullName evidence="3">Heme-binding protein</fullName>
    </recommendedName>
</protein>
<dbReference type="InterPro" id="IPR052517">
    <property type="entry name" value="GlcG_carb_metab_protein"/>
</dbReference>
<accession>A0A918VRS4</accession>
<dbReference type="PANTHER" id="PTHR34309">
    <property type="entry name" value="SLR1406 PROTEIN"/>
    <property type="match status" value="1"/>
</dbReference>
<dbReference type="PANTHER" id="PTHR34309:SF1">
    <property type="entry name" value="PROTEIN GLCG"/>
    <property type="match status" value="1"/>
</dbReference>
<reference evidence="1" key="2">
    <citation type="submission" date="2020-09" db="EMBL/GenBank/DDBJ databases">
        <authorList>
            <person name="Sun Q."/>
            <person name="Ohkuma M."/>
        </authorList>
    </citation>
    <scope>NUCLEOTIDE SEQUENCE</scope>
    <source>
        <strain evidence="1">JCM 5016</strain>
    </source>
</reference>